<protein>
    <submittedName>
        <fullName evidence="2">Uncharacterized protein</fullName>
    </submittedName>
</protein>
<dbReference type="AlphaFoldDB" id="A0A392TND5"/>
<feature type="non-terminal residue" evidence="2">
    <location>
        <position position="1"/>
    </location>
</feature>
<comment type="caution">
    <text evidence="2">The sequence shown here is derived from an EMBL/GenBank/DDBJ whole genome shotgun (WGS) entry which is preliminary data.</text>
</comment>
<evidence type="ECO:0000256" key="1">
    <source>
        <dbReference type="SAM" id="MobiDB-lite"/>
    </source>
</evidence>
<feature type="region of interest" description="Disordered" evidence="1">
    <location>
        <begin position="24"/>
        <end position="52"/>
    </location>
</feature>
<sequence>SLGGTSLADTVVVSHHATIFNRGGPVHNGLWNRCNDPSRDRSPKLATGDGDT</sequence>
<keyword evidence="3" id="KW-1185">Reference proteome</keyword>
<organism evidence="2 3">
    <name type="scientific">Trifolium medium</name>
    <dbReference type="NCBI Taxonomy" id="97028"/>
    <lineage>
        <taxon>Eukaryota</taxon>
        <taxon>Viridiplantae</taxon>
        <taxon>Streptophyta</taxon>
        <taxon>Embryophyta</taxon>
        <taxon>Tracheophyta</taxon>
        <taxon>Spermatophyta</taxon>
        <taxon>Magnoliopsida</taxon>
        <taxon>eudicotyledons</taxon>
        <taxon>Gunneridae</taxon>
        <taxon>Pentapetalae</taxon>
        <taxon>rosids</taxon>
        <taxon>fabids</taxon>
        <taxon>Fabales</taxon>
        <taxon>Fabaceae</taxon>
        <taxon>Papilionoideae</taxon>
        <taxon>50 kb inversion clade</taxon>
        <taxon>NPAAA clade</taxon>
        <taxon>Hologalegina</taxon>
        <taxon>IRL clade</taxon>
        <taxon>Trifolieae</taxon>
        <taxon>Trifolium</taxon>
    </lineage>
</organism>
<proteinExistence type="predicted"/>
<reference evidence="2 3" key="1">
    <citation type="journal article" date="2018" name="Front. Plant Sci.">
        <title>Red Clover (Trifolium pratense) and Zigzag Clover (T. medium) - A Picture of Genomic Similarities and Differences.</title>
        <authorList>
            <person name="Dluhosova J."/>
            <person name="Istvanek J."/>
            <person name="Nedelnik J."/>
            <person name="Repkova J."/>
        </authorList>
    </citation>
    <scope>NUCLEOTIDE SEQUENCE [LARGE SCALE GENOMIC DNA]</scope>
    <source>
        <strain evidence="3">cv. 10/8</strain>
        <tissue evidence="2">Leaf</tissue>
    </source>
</reference>
<accession>A0A392TND5</accession>
<dbReference type="Proteomes" id="UP000265520">
    <property type="component" value="Unassembled WGS sequence"/>
</dbReference>
<evidence type="ECO:0000313" key="2">
    <source>
        <dbReference type="EMBL" id="MCI61660.1"/>
    </source>
</evidence>
<dbReference type="EMBL" id="LXQA010603799">
    <property type="protein sequence ID" value="MCI61660.1"/>
    <property type="molecule type" value="Genomic_DNA"/>
</dbReference>
<evidence type="ECO:0000313" key="3">
    <source>
        <dbReference type="Proteomes" id="UP000265520"/>
    </source>
</evidence>
<name>A0A392TND5_9FABA</name>